<dbReference type="PROSITE" id="PS50893">
    <property type="entry name" value="ABC_TRANSPORTER_2"/>
    <property type="match status" value="1"/>
</dbReference>
<evidence type="ECO:0000313" key="7">
    <source>
        <dbReference type="EMBL" id="MUG71266.1"/>
    </source>
</evidence>
<keyword evidence="3" id="KW-0547">Nucleotide-binding</keyword>
<dbReference type="InterPro" id="IPR017871">
    <property type="entry name" value="ABC_transporter-like_CS"/>
</dbReference>
<accession>A0A7X2ZBW0</accession>
<keyword evidence="8" id="KW-1185">Reference proteome</keyword>
<dbReference type="Pfam" id="PF00005">
    <property type="entry name" value="ABC_tran"/>
    <property type="match status" value="1"/>
</dbReference>
<dbReference type="SMART" id="SM00382">
    <property type="entry name" value="AAA"/>
    <property type="match status" value="1"/>
</dbReference>
<dbReference type="GO" id="GO:0005524">
    <property type="term" value="F:ATP binding"/>
    <property type="evidence" value="ECO:0007669"/>
    <property type="project" value="UniProtKB-KW"/>
</dbReference>
<dbReference type="PANTHER" id="PTHR43820">
    <property type="entry name" value="HIGH-AFFINITY BRANCHED-CHAIN AMINO ACID TRANSPORT ATP-BINDING PROTEIN LIVF"/>
    <property type="match status" value="1"/>
</dbReference>
<keyword evidence="5" id="KW-0029">Amino-acid transport</keyword>
<dbReference type="SUPFAM" id="SSF52540">
    <property type="entry name" value="P-loop containing nucleoside triphosphate hydrolases"/>
    <property type="match status" value="1"/>
</dbReference>
<dbReference type="CDD" id="cd03224">
    <property type="entry name" value="ABC_TM1139_LivF_branched"/>
    <property type="match status" value="1"/>
</dbReference>
<dbReference type="Gene3D" id="3.40.50.300">
    <property type="entry name" value="P-loop containing nucleotide triphosphate hydrolases"/>
    <property type="match status" value="1"/>
</dbReference>
<dbReference type="InterPro" id="IPR003593">
    <property type="entry name" value="AAA+_ATPase"/>
</dbReference>
<dbReference type="InterPro" id="IPR027417">
    <property type="entry name" value="P-loop_NTPase"/>
</dbReference>
<dbReference type="AlphaFoldDB" id="A0A7X2ZBW0"/>
<reference evidence="7 8" key="1">
    <citation type="submission" date="2019-11" db="EMBL/GenBank/DDBJ databases">
        <title>Draft genome sequences of five Paenibacillus species of dairy origin.</title>
        <authorList>
            <person name="Olajide A.M."/>
            <person name="Chen S."/>
            <person name="Lapointe G."/>
        </authorList>
    </citation>
    <scope>NUCLEOTIDE SEQUENCE [LARGE SCALE GENOMIC DNA]</scope>
    <source>
        <strain evidence="7 8">2CS3</strain>
    </source>
</reference>
<dbReference type="GO" id="GO:0016887">
    <property type="term" value="F:ATP hydrolysis activity"/>
    <property type="evidence" value="ECO:0007669"/>
    <property type="project" value="InterPro"/>
</dbReference>
<organism evidence="7 8">
    <name type="scientific">Paenibacillus validus</name>
    <dbReference type="NCBI Taxonomy" id="44253"/>
    <lineage>
        <taxon>Bacteria</taxon>
        <taxon>Bacillati</taxon>
        <taxon>Bacillota</taxon>
        <taxon>Bacilli</taxon>
        <taxon>Bacillales</taxon>
        <taxon>Paenibacillaceae</taxon>
        <taxon>Paenibacillus</taxon>
    </lineage>
</organism>
<protein>
    <submittedName>
        <fullName evidence="7">ATP-binding cassette domain-containing protein</fullName>
    </submittedName>
</protein>
<comment type="similarity">
    <text evidence="1">Belongs to the ABC transporter superfamily.</text>
</comment>
<dbReference type="InterPro" id="IPR003439">
    <property type="entry name" value="ABC_transporter-like_ATP-bd"/>
</dbReference>
<evidence type="ECO:0000256" key="3">
    <source>
        <dbReference type="ARBA" id="ARBA00022741"/>
    </source>
</evidence>
<keyword evidence="2" id="KW-0813">Transport</keyword>
<gene>
    <name evidence="7" type="ORF">GNP93_11305</name>
</gene>
<comment type="caution">
    <text evidence="7">The sequence shown here is derived from an EMBL/GenBank/DDBJ whole genome shotgun (WGS) entry which is preliminary data.</text>
</comment>
<dbReference type="GO" id="GO:0015807">
    <property type="term" value="P:L-amino acid transport"/>
    <property type="evidence" value="ECO:0007669"/>
    <property type="project" value="TreeGrafter"/>
</dbReference>
<dbReference type="Proteomes" id="UP000450917">
    <property type="component" value="Unassembled WGS sequence"/>
</dbReference>
<proteinExistence type="inferred from homology"/>
<dbReference type="PANTHER" id="PTHR43820:SF4">
    <property type="entry name" value="HIGH-AFFINITY BRANCHED-CHAIN AMINO ACID TRANSPORT ATP-BINDING PROTEIN LIVF"/>
    <property type="match status" value="1"/>
</dbReference>
<dbReference type="GO" id="GO:0015658">
    <property type="term" value="F:branched-chain amino acid transmembrane transporter activity"/>
    <property type="evidence" value="ECO:0007669"/>
    <property type="project" value="TreeGrafter"/>
</dbReference>
<dbReference type="PROSITE" id="PS00211">
    <property type="entry name" value="ABC_TRANSPORTER_1"/>
    <property type="match status" value="1"/>
</dbReference>
<evidence type="ECO:0000256" key="5">
    <source>
        <dbReference type="ARBA" id="ARBA00022970"/>
    </source>
</evidence>
<evidence type="ECO:0000256" key="1">
    <source>
        <dbReference type="ARBA" id="ARBA00005417"/>
    </source>
</evidence>
<evidence type="ECO:0000256" key="4">
    <source>
        <dbReference type="ARBA" id="ARBA00022840"/>
    </source>
</evidence>
<name>A0A7X2ZBW0_9BACL</name>
<keyword evidence="4 7" id="KW-0067">ATP-binding</keyword>
<dbReference type="EMBL" id="WNZX01000008">
    <property type="protein sequence ID" value="MUG71266.1"/>
    <property type="molecule type" value="Genomic_DNA"/>
</dbReference>
<evidence type="ECO:0000259" key="6">
    <source>
        <dbReference type="PROSITE" id="PS50893"/>
    </source>
</evidence>
<dbReference type="InterPro" id="IPR052156">
    <property type="entry name" value="BCAA_Transport_ATP-bd_LivF"/>
</dbReference>
<dbReference type="RefSeq" id="WP_141334393.1">
    <property type="nucleotide sequence ID" value="NZ_JBDLZV010000001.1"/>
</dbReference>
<evidence type="ECO:0000313" key="8">
    <source>
        <dbReference type="Proteomes" id="UP000450917"/>
    </source>
</evidence>
<feature type="domain" description="ABC transporter" evidence="6">
    <location>
        <begin position="2"/>
        <end position="237"/>
    </location>
</feature>
<evidence type="ECO:0000256" key="2">
    <source>
        <dbReference type="ARBA" id="ARBA00022448"/>
    </source>
</evidence>
<sequence>MLTVSDLHMYYGGVHALKGVSLEVNEGEVVAVIGSNGAGKTTLLSAILGMVKPRSGQISYSNQDITYITAHKTVNMGISLVPEGREVFSSMTVYENLRLGLKKRVGRVNQKEFDRELEHIFFRFPRLKERIDQLAGTLSGGEQQMMVISRALIGKPKLLLLDEPSLGLAPIIVNEIFDIIKGLKQDGMTIILVEQMANKALSVADRGYVLENGHIAMSGTAKELRGNREVAKAYLGVS</sequence>